<dbReference type="Ensembl" id="ENST00000585587.1">
    <property type="protein sequence ID" value="ENSP00000468233.1"/>
    <property type="gene ID" value="ENSG00000141994.16"/>
</dbReference>
<dbReference type="GeneTree" id="ENSGT00550000075134"/>
<name>K7ERF2_HUMAN</name>
<feature type="compositionally biased region" description="Basic and acidic residues" evidence="1">
    <location>
        <begin position="1"/>
        <end position="11"/>
    </location>
</feature>
<dbReference type="Proteomes" id="UP000005640">
    <property type="component" value="Chromosome 19"/>
</dbReference>
<dbReference type="Ensembl" id="ENST00000585587.1">
    <property type="protein sequence ID" value="ENSP00000468233.1"/>
    <property type="gene ID" value="ENSG00000141994.17"/>
</dbReference>
<dbReference type="OrthoDB" id="259935at2759"/>
<evidence type="ECO:0000313" key="2">
    <source>
        <dbReference type="Ensembl" id="ENSP00000468233.1"/>
    </source>
</evidence>
<feature type="compositionally biased region" description="Polar residues" evidence="1">
    <location>
        <begin position="15"/>
        <end position="24"/>
    </location>
</feature>
<dbReference type="UCSC" id="uc060sdq.1">
    <property type="organism name" value="human"/>
</dbReference>
<gene>
    <name evidence="2" type="primary">DUS3L</name>
</gene>
<dbReference type="OpenTargets" id="ENSG00000141994"/>
<dbReference type="Bgee" id="ENSG00000141994">
    <property type="expression patterns" value="Expressed in right testis and 135 other cell types or tissues"/>
</dbReference>
<organism evidence="2 3">
    <name type="scientific">Homo sapiens</name>
    <name type="common">Human</name>
    <dbReference type="NCBI Taxonomy" id="9606"/>
    <lineage>
        <taxon>Eukaryota</taxon>
        <taxon>Metazoa</taxon>
        <taxon>Chordata</taxon>
        <taxon>Craniata</taxon>
        <taxon>Vertebrata</taxon>
        <taxon>Euteleostomi</taxon>
        <taxon>Mammalia</taxon>
        <taxon>Eutheria</taxon>
        <taxon>Euarchontoglires</taxon>
        <taxon>Primates</taxon>
        <taxon>Haplorrhini</taxon>
        <taxon>Catarrhini</taxon>
        <taxon>Hominidae</taxon>
        <taxon>Homo</taxon>
    </lineage>
</organism>
<dbReference type="ChiTaRS" id="DUS3L">
    <property type="organism name" value="human"/>
</dbReference>
<accession>K7ERF2</accession>
<dbReference type="VEuPathDB" id="HostDB:ENSG00000141994"/>
<evidence type="ECO:0000256" key="1">
    <source>
        <dbReference type="SAM" id="MobiDB-lite"/>
    </source>
</evidence>
<reference evidence="2" key="4">
    <citation type="submission" date="2025-08" db="UniProtKB">
        <authorList>
            <consortium name="Ensembl"/>
        </authorList>
    </citation>
    <scope>IDENTIFICATION</scope>
</reference>
<reference evidence="2" key="5">
    <citation type="submission" date="2025-09" db="UniProtKB">
        <authorList>
            <consortium name="Ensembl"/>
        </authorList>
    </citation>
    <scope>IDENTIFICATION</scope>
</reference>
<keyword evidence="3" id="KW-1185">Reference proteome</keyword>
<dbReference type="ExpressionAtlas" id="K7ERF2">
    <property type="expression patterns" value="baseline and differential"/>
</dbReference>
<reference evidence="2 3" key="2">
    <citation type="journal article" date="2004" name="Nature">
        <title>The DNA sequence and biology of human chromosome 19.</title>
        <authorList>
            <person name="Grimwood J."/>
            <person name="Gordon L.A."/>
            <person name="Olsen A."/>
            <person name="Terry A."/>
            <person name="Schmutz J."/>
            <person name="Lamerdin J."/>
            <person name="Hellsten U."/>
            <person name="Goodstein D."/>
            <person name="Couronne O."/>
            <person name="Tran-Gyamfi M."/>
            <person name="Aerts A."/>
            <person name="Altherr M."/>
            <person name="Ashworth L."/>
            <person name="Bajorek E."/>
            <person name="Black S."/>
            <person name="Branscomb E."/>
            <person name="Caenepeel S."/>
            <person name="Carrano A."/>
            <person name="Caoile C."/>
            <person name="Chan Y.M."/>
            <person name="Christensen M."/>
            <person name="Cleland C.A."/>
            <person name="Copeland A."/>
            <person name="Dalin E."/>
            <person name="Dehal P."/>
            <person name="Denys M."/>
            <person name="Detter J.C."/>
            <person name="Escobar J."/>
            <person name="Flowers D."/>
            <person name="Fotopulos D."/>
            <person name="Garcia C."/>
            <person name="Georgescu A.M."/>
            <person name="Glavina T."/>
            <person name="Gomez M."/>
            <person name="Gonzales E."/>
            <person name="Groza M."/>
            <person name="Hammon N."/>
            <person name="Hawkins T."/>
            <person name="Haydu L."/>
            <person name="Ho I."/>
            <person name="Huang W."/>
            <person name="Israni S."/>
            <person name="Jett J."/>
            <person name="Kadner K."/>
            <person name="Kimball H."/>
            <person name="Kobayashi A."/>
            <person name="Larionov V."/>
            <person name="Leem S.H."/>
            <person name="Lopez F."/>
            <person name="Lou Y."/>
            <person name="Lowry S."/>
            <person name="Malfatti S."/>
            <person name="Martinez D."/>
            <person name="McCready P."/>
            <person name="Medina C."/>
            <person name="Morgan J."/>
            <person name="Nelson K."/>
            <person name="Nolan M."/>
            <person name="Ovcharenko I."/>
            <person name="Pitluck S."/>
            <person name="Pollard M."/>
            <person name="Popkie A.P."/>
            <person name="Predki P."/>
            <person name="Quan G."/>
            <person name="Ramirez L."/>
            <person name="Rash S."/>
            <person name="Retterer J."/>
            <person name="Rodriguez A."/>
            <person name="Rogers S."/>
            <person name="Salamov A."/>
            <person name="Salazar A."/>
            <person name="She X."/>
            <person name="Smith D."/>
            <person name="Slezak T."/>
            <person name="Solovyev V."/>
            <person name="Thayer N."/>
            <person name="Tice H."/>
            <person name="Tsai M."/>
            <person name="Ustaszewska A."/>
            <person name="Vo N."/>
            <person name="Wagner M."/>
            <person name="Wheeler J."/>
            <person name="Wu K."/>
            <person name="Xie G."/>
            <person name="Yang J."/>
            <person name="Dubchak I."/>
            <person name="Furey T.S."/>
            <person name="DeJong P."/>
            <person name="Dickson M."/>
            <person name="Gordon D."/>
            <person name="Eichler E.E."/>
            <person name="Pennacchio L.A."/>
            <person name="Richardson P."/>
            <person name="Stubbs L."/>
            <person name="Rokhsar D.S."/>
            <person name="Myers R.M."/>
            <person name="Rubin E.M."/>
            <person name="Lucas S.M."/>
        </authorList>
    </citation>
    <scope>NUCLEOTIDE SEQUENCE [LARGE SCALE GENOMIC DNA]</scope>
</reference>
<sequence>MREGHHVHARADTSPPRSSFTNSWKPKGRRRLAGKPR</sequence>
<reference evidence="2 3" key="1">
    <citation type="journal article" date="2001" name="Nature">
        <title>Initial sequencing and analysis of the human genome.</title>
        <authorList>
            <consortium name="International Human Genome Sequencing Consortium"/>
            <person name="Lander E.S."/>
            <person name="Linton L.M."/>
            <person name="Birren B."/>
            <person name="Nusbaum C."/>
            <person name="Zody M.C."/>
            <person name="Baldwin J."/>
            <person name="Devon K."/>
            <person name="Dewar K."/>
            <person name="Doyle M."/>
            <person name="FitzHugh W."/>
            <person name="Funke R."/>
            <person name="Gage D."/>
            <person name="Harris K."/>
            <person name="Heaford A."/>
            <person name="Howland J."/>
            <person name="Kann L."/>
            <person name="Lehoczky J."/>
            <person name="LeVine R."/>
            <person name="McEwan P."/>
            <person name="McKernan K."/>
            <person name="Meldrim J."/>
            <person name="Mesirov J.P."/>
            <person name="Miranda C."/>
            <person name="Morris W."/>
            <person name="Naylor J."/>
            <person name="Raymond C."/>
            <person name="Rosetti M."/>
            <person name="Santos R."/>
            <person name="Sheridan A."/>
            <person name="Sougnez C."/>
            <person name="Stange-Thomann N."/>
            <person name="Stojanovic N."/>
            <person name="Subramanian A."/>
            <person name="Wyman D."/>
            <person name="Rogers J."/>
            <person name="Sulston J."/>
            <person name="Ainscough R."/>
            <person name="Beck S."/>
            <person name="Bentley D."/>
            <person name="Burton J."/>
            <person name="Clee C."/>
            <person name="Carter N."/>
            <person name="Coulson A."/>
            <person name="Deadman R."/>
            <person name="Deloukas P."/>
            <person name="Dunham A."/>
            <person name="Dunham I."/>
            <person name="Durbin R."/>
            <person name="French L."/>
            <person name="Grafham D."/>
            <person name="Gregory S."/>
            <person name="Hubbard T."/>
            <person name="Humphray S."/>
            <person name="Hunt A."/>
            <person name="Jones M."/>
            <person name="Lloyd C."/>
            <person name="McMurray A."/>
            <person name="Matthews L."/>
            <person name="Mercer S."/>
            <person name="Milne S."/>
            <person name="Mullikin J.C."/>
            <person name="Mungall A."/>
            <person name="Plumb R."/>
            <person name="Ross M."/>
            <person name="Shownkeen R."/>
            <person name="Sims S."/>
            <person name="Waterston R.H."/>
            <person name="Wilson R.K."/>
            <person name="Hillier L.W."/>
            <person name="McPherson J.D."/>
            <person name="Marra M.A."/>
            <person name="Mardis E.R."/>
            <person name="Fulton L.A."/>
            <person name="Chinwalla A.T."/>
            <person name="Pepin K.H."/>
            <person name="Gish W.R."/>
            <person name="Chissoe S.L."/>
            <person name="Wendl M.C."/>
            <person name="Delehaunty K.D."/>
            <person name="Miner T.L."/>
            <person name="Delehaunty A."/>
            <person name="Kramer J.B."/>
            <person name="Cook L.L."/>
            <person name="Fulton R.S."/>
            <person name="Johnson D.L."/>
            <person name="Minx P.J."/>
            <person name="Clifton S.W."/>
            <person name="Hawkins T."/>
            <person name="Branscomb E."/>
            <person name="Predki P."/>
            <person name="Richardson P."/>
            <person name="Wenning S."/>
            <person name="Slezak T."/>
            <person name="Doggett N."/>
            <person name="Cheng J.F."/>
            <person name="Olsen A."/>
            <person name="Lucas S."/>
            <person name="Elkin C."/>
            <person name="Uberbacher E."/>
            <person name="Frazier M."/>
            <person name="Gibbs R.A."/>
            <person name="Muzny D.M."/>
            <person name="Scherer S.E."/>
            <person name="Bouck J.B."/>
            <person name="Sodergren E.J."/>
            <person name="Worley K.C."/>
            <person name="Rives C.M."/>
            <person name="Gorrell J.H."/>
            <person name="Metzker M.L."/>
            <person name="Naylor S.L."/>
            <person name="Kucherlapati R.S."/>
            <person name="Nelson D.L."/>
            <person name="Weinstock G.M."/>
            <person name="Sakaki Y."/>
            <person name="Fujiyama A."/>
            <person name="Hattori M."/>
            <person name="Yada T."/>
            <person name="Toyoda A."/>
            <person name="Itoh T."/>
            <person name="Kawagoe C."/>
            <person name="Watanabe H."/>
            <person name="Totoki Y."/>
            <person name="Taylor T."/>
            <person name="Weissenbach J."/>
            <person name="Heilig R."/>
            <person name="Saurin W."/>
            <person name="Artiguenave F."/>
            <person name="Brottier P."/>
            <person name="Bruls T."/>
            <person name="Pelletier E."/>
            <person name="Robert C."/>
            <person name="Wincker P."/>
            <person name="Smith D.R."/>
            <person name="Doucette-Stamm L."/>
            <person name="Rubenfield M."/>
            <person name="Weinstock K."/>
            <person name="Lee H.M."/>
            <person name="Dubois J."/>
            <person name="Rosenthal A."/>
            <person name="Platzer M."/>
            <person name="Nyakatura G."/>
            <person name="Taudien S."/>
            <person name="Rump A."/>
            <person name="Yang H."/>
            <person name="Yu J."/>
            <person name="Wang J."/>
            <person name="Huang G."/>
            <person name="Gu J."/>
            <person name="Hood L."/>
            <person name="Rowen L."/>
            <person name="Madan A."/>
            <person name="Qin S."/>
            <person name="Davis R.W."/>
            <person name="Federspiel N.A."/>
            <person name="Abola A.P."/>
            <person name="Proctor M.J."/>
            <person name="Myers R.M."/>
            <person name="Schmutz J."/>
            <person name="Dickson M."/>
            <person name="Grimwood J."/>
            <person name="Cox D.R."/>
            <person name="Olson M.V."/>
            <person name="Kaul R."/>
            <person name="Raymond C."/>
            <person name="Shimizu N."/>
            <person name="Kawasaki K."/>
            <person name="Minoshima S."/>
            <person name="Evans G.A."/>
            <person name="Athanasiou M."/>
            <person name="Schultz R."/>
            <person name="Roe B.A."/>
            <person name="Chen F."/>
            <person name="Pan H."/>
            <person name="Ramser J."/>
            <person name="Lehrach H."/>
            <person name="Reinhardt R."/>
            <person name="McCombie W.R."/>
            <person name="de la Bastide M."/>
            <person name="Dedhia N."/>
            <person name="Blocker H."/>
            <person name="Hornischer K."/>
            <person name="Nordsiek G."/>
            <person name="Agarwala R."/>
            <person name="Aravind L."/>
            <person name="Bailey J.A."/>
            <person name="Bateman A."/>
            <person name="Batzoglou S."/>
            <person name="Birney E."/>
            <person name="Bork P."/>
            <person name="Brown D.G."/>
            <person name="Burge C.B."/>
            <person name="Cerutti L."/>
            <person name="Chen H.C."/>
            <person name="Church D."/>
            <person name="Clamp M."/>
            <person name="Copley R.R."/>
            <person name="Doerks T."/>
            <person name="Eddy S.R."/>
            <person name="Eichler E.E."/>
            <person name="Furey T.S."/>
            <person name="Galagan J."/>
            <person name="Gilbert J.G."/>
            <person name="Harmon C."/>
            <person name="Hayashizaki Y."/>
            <person name="Haussler D."/>
            <person name="Hermjakob H."/>
            <person name="Hokamp K."/>
            <person name="Jang W."/>
            <person name="Johnson L.S."/>
            <person name="Jones T.A."/>
            <person name="Kasif S."/>
            <person name="Kaspryzk A."/>
            <person name="Kennedy S."/>
            <person name="Kent W.J."/>
            <person name="Kitts P."/>
            <person name="Koonin E.V."/>
            <person name="Korf I."/>
            <person name="Kulp D."/>
            <person name="Lancet D."/>
            <person name="Lowe T.M."/>
            <person name="McLysaght A."/>
            <person name="Mikkelsen T."/>
            <person name="Moran J.V."/>
            <person name="Mulder N."/>
            <person name="Pollara V.J."/>
            <person name="Ponting C.P."/>
            <person name="Schuler G."/>
            <person name="Schultz J."/>
            <person name="Slater G."/>
            <person name="Smit A.F."/>
            <person name="Stupka E."/>
            <person name="Szustakowski J."/>
            <person name="Thierry-Mieg D."/>
            <person name="Thierry-Mieg J."/>
            <person name="Wagner L."/>
            <person name="Wallis J."/>
            <person name="Wheeler R."/>
            <person name="Williams A."/>
            <person name="Wolf Y.I."/>
            <person name="Wolfe K.H."/>
            <person name="Yang S.P."/>
            <person name="Yeh R.F."/>
            <person name="Collins F."/>
            <person name="Guyer M.S."/>
            <person name="Peterson J."/>
            <person name="Felsenfeld A."/>
            <person name="Wetterstrand K.A."/>
            <person name="Patrinos A."/>
            <person name="Morgan M.J."/>
            <person name="de Jong P."/>
            <person name="Catanese J.J."/>
            <person name="Osoegawa K."/>
            <person name="Shizuya H."/>
            <person name="Choi S."/>
            <person name="Chen Y.J."/>
        </authorList>
    </citation>
    <scope>NUCLEOTIDE SEQUENCE [LARGE SCALE GENOMIC DNA]</scope>
</reference>
<protein>
    <submittedName>
        <fullName evidence="2">Dihydrouridine synthase 3 like</fullName>
    </submittedName>
</protein>
<dbReference type="AlphaFoldDB" id="K7ERF2"/>
<feature type="compositionally biased region" description="Basic residues" evidence="1">
    <location>
        <begin position="26"/>
        <end position="37"/>
    </location>
</feature>
<reference evidence="2 3" key="3">
    <citation type="journal article" date="2004" name="Nature">
        <title>Finishing the euchromatic sequence of the human genome.</title>
        <authorList>
            <consortium name="International Human Genome Sequencing Consortium"/>
        </authorList>
    </citation>
    <scope>NUCLEOTIDE SEQUENCE [LARGE SCALE GENOMIC DNA]</scope>
</reference>
<dbReference type="EMBL" id="AC011499">
    <property type="status" value="NOT_ANNOTATED_CDS"/>
    <property type="molecule type" value="Genomic_DNA"/>
</dbReference>
<dbReference type="HGNC" id="HGNC:26920">
    <property type="gene designation" value="DUS3L"/>
</dbReference>
<proteinExistence type="predicted"/>
<evidence type="ECO:0000313" key="3">
    <source>
        <dbReference type="Proteomes" id="UP000005640"/>
    </source>
</evidence>
<dbReference type="HOGENOM" id="CLU_3350852_0_0_1"/>
<feature type="region of interest" description="Disordered" evidence="1">
    <location>
        <begin position="1"/>
        <end position="37"/>
    </location>
</feature>